<name>A0A438G6G3_VITVI</name>
<dbReference type="GO" id="GO:0140042">
    <property type="term" value="P:lipid droplet formation"/>
    <property type="evidence" value="ECO:0007669"/>
    <property type="project" value="UniProtKB-ARBA"/>
</dbReference>
<keyword evidence="2 8" id="KW-0812">Transmembrane</keyword>
<keyword evidence="6 8" id="KW-0472">Membrane</keyword>
<gene>
    <name evidence="9" type="primary">SEI2_1</name>
    <name evidence="9" type="ORF">CK203_062442</name>
</gene>
<organism evidence="9 10">
    <name type="scientific">Vitis vinifera</name>
    <name type="common">Grape</name>
    <dbReference type="NCBI Taxonomy" id="29760"/>
    <lineage>
        <taxon>Eukaryota</taxon>
        <taxon>Viridiplantae</taxon>
        <taxon>Streptophyta</taxon>
        <taxon>Embryophyta</taxon>
        <taxon>Tracheophyta</taxon>
        <taxon>Spermatophyta</taxon>
        <taxon>Magnoliopsida</taxon>
        <taxon>eudicotyledons</taxon>
        <taxon>Gunneridae</taxon>
        <taxon>Pentapetalae</taxon>
        <taxon>rosids</taxon>
        <taxon>Vitales</taxon>
        <taxon>Vitaceae</taxon>
        <taxon>Viteae</taxon>
        <taxon>Vitis</taxon>
    </lineage>
</organism>
<sequence>MEDPGPNEDDHDHFFDALDEFLFYDSSDAFEPEPSVSQSTISQLESNISQTTPSLRRRSSAHHRRRMSGTDSKATLSTSEITQIQDGKTTISRERKYKLHRNFEENEKDCEKTESSRVRASPVQNTEDSHAASSTGKNVQVDDSSSSNPLVFLAELVIKAIGFQINLFISAFTFPAWLLYKFCVFAIDPFQGMRHGRDYLMGKVLRLWNIAYGSVNPFISEWLKEHKSMWKLLSRFGWSLLLSVYVASILCGLLVAAFVVSGFVMRYLIEVGKKRGLHVIPPNHKLQVTVMLTLPESEYNRNLGVFQVRVDFLSAEYRRLASASRTCMLQFKSMPIRLLLTFFKMAPLVAGYLSESQTLNVHFSGFTEGDEPTACLKVTIEQRAEYRPGAGIPEIYASSLILESELPLVKRILWYWKKTVFIWISMTVFLMELVFTLICCRPIILPRVRPRDGSASGSATQDNVLIQS</sequence>
<feature type="compositionally biased region" description="Basic and acidic residues" evidence="7">
    <location>
        <begin position="102"/>
        <end position="117"/>
    </location>
</feature>
<dbReference type="PANTHER" id="PTHR21212:SF0">
    <property type="entry name" value="SEIPIN"/>
    <property type="match status" value="1"/>
</dbReference>
<feature type="compositionally biased region" description="Polar residues" evidence="7">
    <location>
        <begin position="122"/>
        <end position="144"/>
    </location>
</feature>
<dbReference type="InterPro" id="IPR009617">
    <property type="entry name" value="Seipin"/>
</dbReference>
<evidence type="ECO:0000256" key="3">
    <source>
        <dbReference type="ARBA" id="ARBA00022824"/>
    </source>
</evidence>
<dbReference type="CDD" id="cd23995">
    <property type="entry name" value="Seipin_BSCL2_like"/>
    <property type="match status" value="1"/>
</dbReference>
<feature type="transmembrane region" description="Helical" evidence="8">
    <location>
        <begin position="239"/>
        <end position="265"/>
    </location>
</feature>
<feature type="compositionally biased region" description="Basic residues" evidence="7">
    <location>
        <begin position="55"/>
        <end position="67"/>
    </location>
</feature>
<feature type="compositionally biased region" description="Polar residues" evidence="7">
    <location>
        <begin position="35"/>
        <end position="54"/>
    </location>
</feature>
<comment type="subcellular location">
    <subcellularLocation>
        <location evidence="1">Endoplasmic reticulum membrane</location>
        <topology evidence="1">Multi-pass membrane protein</topology>
    </subcellularLocation>
</comment>
<dbReference type="Proteomes" id="UP000288805">
    <property type="component" value="Unassembled WGS sequence"/>
</dbReference>
<dbReference type="GO" id="GO:0006629">
    <property type="term" value="P:lipid metabolic process"/>
    <property type="evidence" value="ECO:0007669"/>
    <property type="project" value="UniProtKB-KW"/>
</dbReference>
<protein>
    <submittedName>
        <fullName evidence="9">Seipin-2</fullName>
    </submittedName>
</protein>
<dbReference type="GO" id="GO:0005789">
    <property type="term" value="C:endoplasmic reticulum membrane"/>
    <property type="evidence" value="ECO:0007669"/>
    <property type="project" value="UniProtKB-SubCell"/>
</dbReference>
<dbReference type="AlphaFoldDB" id="A0A438G6G3"/>
<evidence type="ECO:0000313" key="9">
    <source>
        <dbReference type="EMBL" id="RVW67803.1"/>
    </source>
</evidence>
<feature type="compositionally biased region" description="Polar residues" evidence="7">
    <location>
        <begin position="69"/>
        <end position="89"/>
    </location>
</feature>
<dbReference type="Pfam" id="PF06775">
    <property type="entry name" value="Seipin"/>
    <property type="match status" value="1"/>
</dbReference>
<keyword evidence="5" id="KW-0443">Lipid metabolism</keyword>
<feature type="region of interest" description="Disordered" evidence="7">
    <location>
        <begin position="29"/>
        <end position="89"/>
    </location>
</feature>
<keyword evidence="3" id="KW-0256">Endoplasmic reticulum</keyword>
<proteinExistence type="predicted"/>
<accession>A0A438G6G3</accession>
<evidence type="ECO:0000313" key="10">
    <source>
        <dbReference type="Proteomes" id="UP000288805"/>
    </source>
</evidence>
<evidence type="ECO:0000256" key="6">
    <source>
        <dbReference type="ARBA" id="ARBA00023136"/>
    </source>
</evidence>
<evidence type="ECO:0000256" key="4">
    <source>
        <dbReference type="ARBA" id="ARBA00022989"/>
    </source>
</evidence>
<feature type="transmembrane region" description="Helical" evidence="8">
    <location>
        <begin position="199"/>
        <end position="219"/>
    </location>
</feature>
<evidence type="ECO:0000256" key="7">
    <source>
        <dbReference type="SAM" id="MobiDB-lite"/>
    </source>
</evidence>
<evidence type="ECO:0000256" key="2">
    <source>
        <dbReference type="ARBA" id="ARBA00022692"/>
    </source>
</evidence>
<feature type="region of interest" description="Disordered" evidence="7">
    <location>
        <begin position="102"/>
        <end position="144"/>
    </location>
</feature>
<comment type="caution">
    <text evidence="9">The sequence shown here is derived from an EMBL/GenBank/DDBJ whole genome shotgun (WGS) entry which is preliminary data.</text>
</comment>
<dbReference type="PANTHER" id="PTHR21212">
    <property type="entry name" value="BERNARDINELLI-SEIP CONGENITAL LIPODYSTROPHY 2 HOMOLOG BSCL2 PROTEIN"/>
    <property type="match status" value="1"/>
</dbReference>
<evidence type="ECO:0000256" key="1">
    <source>
        <dbReference type="ARBA" id="ARBA00004477"/>
    </source>
</evidence>
<dbReference type="EMBL" id="QGNW01000565">
    <property type="protein sequence ID" value="RVW67803.1"/>
    <property type="molecule type" value="Genomic_DNA"/>
</dbReference>
<reference evidence="9 10" key="1">
    <citation type="journal article" date="2018" name="PLoS Genet.">
        <title>Population sequencing reveals clonal diversity and ancestral inbreeding in the grapevine cultivar Chardonnay.</title>
        <authorList>
            <person name="Roach M.J."/>
            <person name="Johnson D.L."/>
            <person name="Bohlmann J."/>
            <person name="van Vuuren H.J."/>
            <person name="Jones S.J."/>
            <person name="Pretorius I.S."/>
            <person name="Schmidt S.A."/>
            <person name="Borneman A.R."/>
        </authorList>
    </citation>
    <scope>NUCLEOTIDE SEQUENCE [LARGE SCALE GENOMIC DNA]</scope>
    <source>
        <strain evidence="10">cv. Chardonnay</strain>
        <tissue evidence="9">Leaf</tissue>
    </source>
</reference>
<feature type="transmembrane region" description="Helical" evidence="8">
    <location>
        <begin position="167"/>
        <end position="187"/>
    </location>
</feature>
<evidence type="ECO:0000256" key="5">
    <source>
        <dbReference type="ARBA" id="ARBA00023098"/>
    </source>
</evidence>
<evidence type="ECO:0000256" key="8">
    <source>
        <dbReference type="SAM" id="Phobius"/>
    </source>
</evidence>
<feature type="transmembrane region" description="Helical" evidence="8">
    <location>
        <begin position="420"/>
        <end position="444"/>
    </location>
</feature>
<keyword evidence="4 8" id="KW-1133">Transmembrane helix</keyword>